<dbReference type="EMBL" id="JBHSEP010000003">
    <property type="protein sequence ID" value="MFC4597751.1"/>
    <property type="molecule type" value="Genomic_DNA"/>
</dbReference>
<evidence type="ECO:0000313" key="2">
    <source>
        <dbReference type="Proteomes" id="UP001596028"/>
    </source>
</evidence>
<name>A0ABV9FAJ0_9BACL</name>
<proteinExistence type="predicted"/>
<accession>A0ABV9FAJ0</accession>
<reference evidence="2" key="1">
    <citation type="journal article" date="2019" name="Int. J. Syst. Evol. Microbiol.">
        <title>The Global Catalogue of Microorganisms (GCM) 10K type strain sequencing project: providing services to taxonomists for standard genome sequencing and annotation.</title>
        <authorList>
            <consortium name="The Broad Institute Genomics Platform"/>
            <consortium name="The Broad Institute Genome Sequencing Center for Infectious Disease"/>
            <person name="Wu L."/>
            <person name="Ma J."/>
        </authorList>
    </citation>
    <scope>NUCLEOTIDE SEQUENCE [LARGE SCALE GENOMIC DNA]</scope>
    <source>
        <strain evidence="2">CCUG 49571</strain>
    </source>
</reference>
<organism evidence="1 2">
    <name type="scientific">Cohnella hongkongensis</name>
    <dbReference type="NCBI Taxonomy" id="178337"/>
    <lineage>
        <taxon>Bacteria</taxon>
        <taxon>Bacillati</taxon>
        <taxon>Bacillota</taxon>
        <taxon>Bacilli</taxon>
        <taxon>Bacillales</taxon>
        <taxon>Paenibacillaceae</taxon>
        <taxon>Cohnella</taxon>
    </lineage>
</organism>
<evidence type="ECO:0008006" key="3">
    <source>
        <dbReference type="Google" id="ProtNLM"/>
    </source>
</evidence>
<keyword evidence="2" id="KW-1185">Reference proteome</keyword>
<dbReference type="Gene3D" id="3.40.630.30">
    <property type="match status" value="1"/>
</dbReference>
<gene>
    <name evidence="1" type="ORF">ACFO3S_05825</name>
</gene>
<comment type="caution">
    <text evidence="1">The sequence shown here is derived from an EMBL/GenBank/DDBJ whole genome shotgun (WGS) entry which is preliminary data.</text>
</comment>
<evidence type="ECO:0000313" key="1">
    <source>
        <dbReference type="EMBL" id="MFC4597751.1"/>
    </source>
</evidence>
<sequence>MTIRFGRCVEEEEFAKVSLYMIERRRDLHPSLCTIDMVTLLYGYMTEGQLHYGMDEEGRVVGVSGFYIEPPEEGVRDRGCVLIDVGIVDKERRGTRLFLKGMQHMIDHVSEHHPEVGVVRLCALSESSYLCRLYAKFARFEGTREGSVGQESVFSGELRQIRDILNRLNPL</sequence>
<dbReference type="Proteomes" id="UP001596028">
    <property type="component" value="Unassembled WGS sequence"/>
</dbReference>
<dbReference type="SUPFAM" id="SSF55729">
    <property type="entry name" value="Acyl-CoA N-acyltransferases (Nat)"/>
    <property type="match status" value="1"/>
</dbReference>
<protein>
    <recommendedName>
        <fullName evidence="3">N-acetyltransferase domain-containing protein</fullName>
    </recommendedName>
</protein>
<dbReference type="RefSeq" id="WP_378093285.1">
    <property type="nucleotide sequence ID" value="NZ_JBHSEP010000003.1"/>
</dbReference>
<dbReference type="InterPro" id="IPR016181">
    <property type="entry name" value="Acyl_CoA_acyltransferase"/>
</dbReference>